<dbReference type="InterPro" id="IPR004839">
    <property type="entry name" value="Aminotransferase_I/II_large"/>
</dbReference>
<sequence>MKYNFDHVIARENTNSLKWDRTVLTKRLGFDADGILPLWVADMDFRAPQPVIDALIKRAEHGIFGYTSPLDDYYAALTWWQKSRHDWDIQKEWVTMMPGIVPAFNFFIRALTDEGDKIIIQEPVYPPFRSTIETNNRIVANNPLKLVDGKYVMDYDQLEQLAKDPQTKMLILCSPHNPMGIVWSSDELRKLGEICNANNVVVVADEIHNDLILPGNSHLTYALLGEEFANNSIICTAPSKTFNLAGLQISNIIIPNRVIREKVDKELKKSSIMEPNAFGIVATTAAYSEEGANWLNQLLVYLESNAQFIHEFVNHRIPNVKYTKPQGTYLAWLDFKDTNISEELEHKISKEAKVLLNSGAMFGSEGKGYMRVNFACPRSVLAEALERISKLLG</sequence>
<evidence type="ECO:0000256" key="4">
    <source>
        <dbReference type="ARBA" id="ARBA00023239"/>
    </source>
</evidence>
<evidence type="ECO:0000256" key="5">
    <source>
        <dbReference type="ARBA" id="ARBA00037974"/>
    </source>
</evidence>
<proteinExistence type="inferred from homology"/>
<dbReference type="InterPro" id="IPR015424">
    <property type="entry name" value="PyrdxlP-dep_Trfase"/>
</dbReference>
<keyword evidence="7" id="KW-0032">Aminotransferase</keyword>
<keyword evidence="8" id="KW-1185">Reference proteome</keyword>
<dbReference type="EC" id="4.4.1.13" evidence="2"/>
<evidence type="ECO:0000256" key="3">
    <source>
        <dbReference type="ARBA" id="ARBA00022898"/>
    </source>
</evidence>
<evidence type="ECO:0000256" key="2">
    <source>
        <dbReference type="ARBA" id="ARBA00012224"/>
    </source>
</evidence>
<accession>A0A3S1DTS1</accession>
<name>A0A3S1DTS1_9BACL</name>
<dbReference type="PANTHER" id="PTHR43525:SF1">
    <property type="entry name" value="PROTEIN MALY"/>
    <property type="match status" value="1"/>
</dbReference>
<reference evidence="7 8" key="1">
    <citation type="submission" date="2018-12" db="EMBL/GenBank/DDBJ databases">
        <authorList>
            <person name="Sun L."/>
            <person name="Chen Z."/>
        </authorList>
    </citation>
    <scope>NUCLEOTIDE SEQUENCE [LARGE SCALE GENOMIC DNA]</scope>
    <source>
        <strain evidence="7 8">DSM 15890</strain>
    </source>
</reference>
<dbReference type="Pfam" id="PF00155">
    <property type="entry name" value="Aminotran_1_2"/>
    <property type="match status" value="1"/>
</dbReference>
<dbReference type="GO" id="GO:0030170">
    <property type="term" value="F:pyridoxal phosphate binding"/>
    <property type="evidence" value="ECO:0007669"/>
    <property type="project" value="InterPro"/>
</dbReference>
<dbReference type="GO" id="GO:0008483">
    <property type="term" value="F:transaminase activity"/>
    <property type="evidence" value="ECO:0007669"/>
    <property type="project" value="UniProtKB-KW"/>
</dbReference>
<dbReference type="OrthoDB" id="9802872at2"/>
<evidence type="ECO:0000256" key="1">
    <source>
        <dbReference type="ARBA" id="ARBA00001933"/>
    </source>
</evidence>
<dbReference type="RefSeq" id="WP_127191587.1">
    <property type="nucleotide sequence ID" value="NZ_RZNY01000005.1"/>
</dbReference>
<dbReference type="Gene3D" id="3.90.1150.10">
    <property type="entry name" value="Aspartate Aminotransferase, domain 1"/>
    <property type="match status" value="1"/>
</dbReference>
<comment type="cofactor">
    <cofactor evidence="1">
        <name>pyridoxal 5'-phosphate</name>
        <dbReference type="ChEBI" id="CHEBI:597326"/>
    </cofactor>
</comment>
<dbReference type="EMBL" id="RZNY01000005">
    <property type="protein sequence ID" value="RUT47188.1"/>
    <property type="molecule type" value="Genomic_DNA"/>
</dbReference>
<gene>
    <name evidence="7" type="ORF">EJP82_08400</name>
</gene>
<dbReference type="PANTHER" id="PTHR43525">
    <property type="entry name" value="PROTEIN MALY"/>
    <property type="match status" value="1"/>
</dbReference>
<dbReference type="NCBIfam" id="TIGR04350">
    <property type="entry name" value="C_S_lyase_PatB"/>
    <property type="match status" value="1"/>
</dbReference>
<keyword evidence="3" id="KW-0663">Pyridoxal phosphate</keyword>
<dbReference type="Proteomes" id="UP000279446">
    <property type="component" value="Unassembled WGS sequence"/>
</dbReference>
<comment type="similarity">
    <text evidence="5">Belongs to the class-II pyridoxal-phosphate-dependent aminotransferase family. MalY/PatB cystathionine beta-lyase subfamily.</text>
</comment>
<keyword evidence="4" id="KW-0456">Lyase</keyword>
<evidence type="ECO:0000259" key="6">
    <source>
        <dbReference type="Pfam" id="PF00155"/>
    </source>
</evidence>
<organism evidence="7 8">
    <name type="scientific">Paenibacillus anaericanus</name>
    <dbReference type="NCBI Taxonomy" id="170367"/>
    <lineage>
        <taxon>Bacteria</taxon>
        <taxon>Bacillati</taxon>
        <taxon>Bacillota</taxon>
        <taxon>Bacilli</taxon>
        <taxon>Bacillales</taxon>
        <taxon>Paenibacillaceae</taxon>
        <taxon>Paenibacillus</taxon>
    </lineage>
</organism>
<protein>
    <recommendedName>
        <fullName evidence="2">cysteine-S-conjugate beta-lyase</fullName>
        <ecNumber evidence="2">4.4.1.13</ecNumber>
    </recommendedName>
</protein>
<dbReference type="InterPro" id="IPR015422">
    <property type="entry name" value="PyrdxlP-dep_Trfase_small"/>
</dbReference>
<dbReference type="Gene3D" id="3.40.640.10">
    <property type="entry name" value="Type I PLP-dependent aspartate aminotransferase-like (Major domain)"/>
    <property type="match status" value="1"/>
</dbReference>
<comment type="caution">
    <text evidence="7">The sequence shown here is derived from an EMBL/GenBank/DDBJ whole genome shotgun (WGS) entry which is preliminary data.</text>
</comment>
<keyword evidence="7" id="KW-0808">Transferase</keyword>
<dbReference type="CDD" id="cd00609">
    <property type="entry name" value="AAT_like"/>
    <property type="match status" value="1"/>
</dbReference>
<dbReference type="GO" id="GO:0047804">
    <property type="term" value="F:cysteine-S-conjugate beta-lyase activity"/>
    <property type="evidence" value="ECO:0007669"/>
    <property type="project" value="UniProtKB-EC"/>
</dbReference>
<dbReference type="InterPro" id="IPR051798">
    <property type="entry name" value="Class-II_PLP-Dep_Aminotrans"/>
</dbReference>
<dbReference type="InterPro" id="IPR027619">
    <property type="entry name" value="C-S_lyase_PatB-like"/>
</dbReference>
<dbReference type="InterPro" id="IPR015421">
    <property type="entry name" value="PyrdxlP-dep_Trfase_major"/>
</dbReference>
<evidence type="ECO:0000313" key="7">
    <source>
        <dbReference type="EMBL" id="RUT47188.1"/>
    </source>
</evidence>
<dbReference type="AlphaFoldDB" id="A0A3S1DTS1"/>
<dbReference type="SUPFAM" id="SSF53383">
    <property type="entry name" value="PLP-dependent transferases"/>
    <property type="match status" value="1"/>
</dbReference>
<feature type="domain" description="Aminotransferase class I/classII large" evidence="6">
    <location>
        <begin position="42"/>
        <end position="388"/>
    </location>
</feature>
<evidence type="ECO:0000313" key="8">
    <source>
        <dbReference type="Proteomes" id="UP000279446"/>
    </source>
</evidence>